<dbReference type="Proteomes" id="UP001152622">
    <property type="component" value="Chromosome 15"/>
</dbReference>
<gene>
    <name evidence="1" type="ORF">SKAU_G00334850</name>
</gene>
<sequence length="100" mass="10665">MYVMGTNSPRSVVCGRLGRSAPNASRRSCFWPAEREGECPELAVFRPETPTGLVARADSSRRLIASGGVRACPRAGCRKDLPVSQATTVPNNCLKSDAGE</sequence>
<evidence type="ECO:0000313" key="1">
    <source>
        <dbReference type="EMBL" id="KAJ8341194.1"/>
    </source>
</evidence>
<protein>
    <submittedName>
        <fullName evidence="1">Uncharacterized protein</fullName>
    </submittedName>
</protein>
<dbReference type="AlphaFoldDB" id="A0A9Q1ELR8"/>
<dbReference type="EMBL" id="JAINUF010000015">
    <property type="protein sequence ID" value="KAJ8341194.1"/>
    <property type="molecule type" value="Genomic_DNA"/>
</dbReference>
<organism evidence="1 2">
    <name type="scientific">Synaphobranchus kaupii</name>
    <name type="common">Kaup's arrowtooth eel</name>
    <dbReference type="NCBI Taxonomy" id="118154"/>
    <lineage>
        <taxon>Eukaryota</taxon>
        <taxon>Metazoa</taxon>
        <taxon>Chordata</taxon>
        <taxon>Craniata</taxon>
        <taxon>Vertebrata</taxon>
        <taxon>Euteleostomi</taxon>
        <taxon>Actinopterygii</taxon>
        <taxon>Neopterygii</taxon>
        <taxon>Teleostei</taxon>
        <taxon>Anguilliformes</taxon>
        <taxon>Synaphobranchidae</taxon>
        <taxon>Synaphobranchus</taxon>
    </lineage>
</organism>
<keyword evidence="2" id="KW-1185">Reference proteome</keyword>
<accession>A0A9Q1ELR8</accession>
<reference evidence="1" key="1">
    <citation type="journal article" date="2023" name="Science">
        <title>Genome structures resolve the early diversification of teleost fishes.</title>
        <authorList>
            <person name="Parey E."/>
            <person name="Louis A."/>
            <person name="Montfort J."/>
            <person name="Bouchez O."/>
            <person name="Roques C."/>
            <person name="Iampietro C."/>
            <person name="Lluch J."/>
            <person name="Castinel A."/>
            <person name="Donnadieu C."/>
            <person name="Desvignes T."/>
            <person name="Floi Bucao C."/>
            <person name="Jouanno E."/>
            <person name="Wen M."/>
            <person name="Mejri S."/>
            <person name="Dirks R."/>
            <person name="Jansen H."/>
            <person name="Henkel C."/>
            <person name="Chen W.J."/>
            <person name="Zahm M."/>
            <person name="Cabau C."/>
            <person name="Klopp C."/>
            <person name="Thompson A.W."/>
            <person name="Robinson-Rechavi M."/>
            <person name="Braasch I."/>
            <person name="Lecointre G."/>
            <person name="Bobe J."/>
            <person name="Postlethwait J.H."/>
            <person name="Berthelot C."/>
            <person name="Roest Crollius H."/>
            <person name="Guiguen Y."/>
        </authorList>
    </citation>
    <scope>NUCLEOTIDE SEQUENCE</scope>
    <source>
        <strain evidence="1">WJC10195</strain>
    </source>
</reference>
<proteinExistence type="predicted"/>
<name>A0A9Q1ELR8_SYNKA</name>
<evidence type="ECO:0000313" key="2">
    <source>
        <dbReference type="Proteomes" id="UP001152622"/>
    </source>
</evidence>
<comment type="caution">
    <text evidence="1">The sequence shown here is derived from an EMBL/GenBank/DDBJ whole genome shotgun (WGS) entry which is preliminary data.</text>
</comment>